<feature type="transmembrane region" description="Helical" evidence="1">
    <location>
        <begin position="278"/>
        <end position="303"/>
    </location>
</feature>
<protein>
    <recommendedName>
        <fullName evidence="4">EpsG family protein</fullName>
    </recommendedName>
</protein>
<dbReference type="KEGG" id="bpy:Bphyt_4713"/>
<feature type="transmembrane region" description="Helical" evidence="1">
    <location>
        <begin position="110"/>
        <end position="127"/>
    </location>
</feature>
<evidence type="ECO:0000256" key="1">
    <source>
        <dbReference type="SAM" id="Phobius"/>
    </source>
</evidence>
<keyword evidence="1" id="KW-0472">Membrane</keyword>
<evidence type="ECO:0000313" key="2">
    <source>
        <dbReference type="EMBL" id="ACD19079.1"/>
    </source>
</evidence>
<proteinExistence type="predicted"/>
<evidence type="ECO:0000313" key="3">
    <source>
        <dbReference type="Proteomes" id="UP000001739"/>
    </source>
</evidence>
<name>B2TDN9_PARPJ</name>
<accession>B2TDN9</accession>
<reference evidence="2 3" key="1">
    <citation type="journal article" date="2011" name="J. Bacteriol.">
        <title>Complete genome sequence of the plant growth-promoting endophyte Burkholderia phytofirmans strain PsJN.</title>
        <authorList>
            <person name="Weilharter A."/>
            <person name="Mitter B."/>
            <person name="Shin M.V."/>
            <person name="Chain P.S."/>
            <person name="Nowak J."/>
            <person name="Sessitsch A."/>
        </authorList>
    </citation>
    <scope>NUCLEOTIDE SEQUENCE [LARGE SCALE GENOMIC DNA]</scope>
    <source>
        <strain evidence="3">DSM 17436 / LMG 22146 / PsJN</strain>
    </source>
</reference>
<dbReference type="OrthoDB" id="9002198at2"/>
<organism evidence="2 3">
    <name type="scientific">Paraburkholderia phytofirmans (strain DSM 17436 / LMG 22146 / PsJN)</name>
    <name type="common">Burkholderia phytofirmans</name>
    <dbReference type="NCBI Taxonomy" id="398527"/>
    <lineage>
        <taxon>Bacteria</taxon>
        <taxon>Pseudomonadati</taxon>
        <taxon>Pseudomonadota</taxon>
        <taxon>Betaproteobacteria</taxon>
        <taxon>Burkholderiales</taxon>
        <taxon>Burkholderiaceae</taxon>
        <taxon>Paraburkholderia</taxon>
    </lineage>
</organism>
<dbReference type="HOGENOM" id="CLU_766561_0_0_4"/>
<keyword evidence="1" id="KW-0812">Transmembrane</keyword>
<dbReference type="Pfam" id="PF14897">
    <property type="entry name" value="EpsG"/>
    <property type="match status" value="1"/>
</dbReference>
<dbReference type="EMBL" id="CP001053">
    <property type="protein sequence ID" value="ACD19079.1"/>
    <property type="molecule type" value="Genomic_DNA"/>
</dbReference>
<gene>
    <name evidence="2" type="ordered locus">Bphyt_4713</name>
</gene>
<keyword evidence="1" id="KW-1133">Transmembrane helix</keyword>
<feature type="transmembrane region" description="Helical" evidence="1">
    <location>
        <begin position="208"/>
        <end position="229"/>
    </location>
</feature>
<feature type="transmembrane region" description="Helical" evidence="1">
    <location>
        <begin position="323"/>
        <end position="343"/>
    </location>
</feature>
<dbReference type="Proteomes" id="UP000001739">
    <property type="component" value="Chromosome 2"/>
</dbReference>
<feature type="transmembrane region" description="Helical" evidence="1">
    <location>
        <begin position="134"/>
        <end position="155"/>
    </location>
</feature>
<feature type="transmembrane region" description="Helical" evidence="1">
    <location>
        <begin position="249"/>
        <end position="266"/>
    </location>
</feature>
<evidence type="ECO:0008006" key="4">
    <source>
        <dbReference type="Google" id="ProtNLM"/>
    </source>
</evidence>
<feature type="transmembrane region" description="Helical" evidence="1">
    <location>
        <begin position="175"/>
        <end position="201"/>
    </location>
</feature>
<dbReference type="InterPro" id="IPR049458">
    <property type="entry name" value="EpsG-like"/>
</dbReference>
<dbReference type="eggNOG" id="ENOG50315DV">
    <property type="taxonomic scope" value="Bacteria"/>
</dbReference>
<dbReference type="AlphaFoldDB" id="B2TDN9"/>
<sequence length="358" mass="40672">MGKRGMKVAQQLNSKFQIHPIGYRWLRPSMLGFLALSAFILLKIALGDRSALLDQDNYVAYFRDADPLWIVHLWSSSQSVVLFIVKTITDELGWRLWVLGLDSLGLSPDTAVRVTVVVLNVLMALALSRTRRPLLGLLLWALIPTGLATVGLFQIRQGFALSIAMYFAMCRQQPVRGALLASIVHTTFAYPALFLILAHFLMRRSKALAIVGVVGAALAMSLASAWLFARFGGRRIEEYTQQEEFTVNFLISLALYLIVPILVIVMRRKHIEYVAREMVVHEVAIMHIGLIMFLIISFFVYPFGTQRIVYYGPLLLAFMLPEIRIKNSLVLWIVAFILAILTYDIHKNYLLDTYKYFL</sequence>